<keyword evidence="7" id="KW-1185">Reference proteome</keyword>
<dbReference type="HAMAP" id="MF_00113">
    <property type="entry name" value="QueA"/>
    <property type="match status" value="1"/>
</dbReference>
<keyword evidence="3 5" id="KW-0949">S-adenosyl-L-methionine</keyword>
<dbReference type="PANTHER" id="PTHR30307">
    <property type="entry name" value="S-ADENOSYLMETHIONINE:TRNA RIBOSYLTRANSFERASE-ISOMERASE"/>
    <property type="match status" value="1"/>
</dbReference>
<comment type="subcellular location">
    <subcellularLocation>
        <location evidence="5">Cytoplasm</location>
    </subcellularLocation>
</comment>
<dbReference type="InterPro" id="IPR036100">
    <property type="entry name" value="QueA_sf"/>
</dbReference>
<dbReference type="EC" id="2.4.99.17" evidence="5"/>
<evidence type="ECO:0000256" key="1">
    <source>
        <dbReference type="ARBA" id="ARBA00022490"/>
    </source>
</evidence>
<dbReference type="GO" id="GO:0008616">
    <property type="term" value="P:tRNA queuosine(34) biosynthetic process"/>
    <property type="evidence" value="ECO:0007669"/>
    <property type="project" value="UniProtKB-UniRule"/>
</dbReference>
<dbReference type="Gene3D" id="3.40.1780.10">
    <property type="entry name" value="QueA-like"/>
    <property type="match status" value="1"/>
</dbReference>
<dbReference type="SUPFAM" id="SSF111337">
    <property type="entry name" value="QueA-like"/>
    <property type="match status" value="1"/>
</dbReference>
<name>A0A7M2WPU9_9BACT</name>
<sequence>MRTDELDFHLPPELIAQEPPAERHGSRLLHYNPVTRSIAHRAFTELPSLLGPGDLLVFNNTRVIPARFMLRKLTGGQVEGLFIRQNGPGDWNVLLRNVGPSSPGMAFRLEGDESVIFRLVERVDGGEFRVSVDPPIDAAALLDRIGRMPLPPYIKRHKGHDDRDDMDRARYQTVFAQQAGSVAAPTAALHFSPAILEELEARGVRRAFVTLNVGMGTFKPVSADTLEAHAMHTESYTLSSETAEAINQAKAEDRRVIAVGTTSTRVLESQPAGPIAAATGETAIFIYPPYAWKHVDALVTNFHLPRSTLIALVAAKIGLDEQRRIYAEAIRERYRFFSYGDAMFVG</sequence>
<dbReference type="InterPro" id="IPR042118">
    <property type="entry name" value="QueA_dom1"/>
</dbReference>
<dbReference type="KEGG" id="hbs:IPV69_14205"/>
<proteinExistence type="inferred from homology"/>
<dbReference type="NCBIfam" id="NF001140">
    <property type="entry name" value="PRK00147.1"/>
    <property type="match status" value="1"/>
</dbReference>
<evidence type="ECO:0000256" key="2">
    <source>
        <dbReference type="ARBA" id="ARBA00022679"/>
    </source>
</evidence>
<dbReference type="AlphaFoldDB" id="A0A7M2WPU9"/>
<accession>A0A7M2WPU9</accession>
<dbReference type="EMBL" id="CP063458">
    <property type="protein sequence ID" value="QOV87443.1"/>
    <property type="molecule type" value="Genomic_DNA"/>
</dbReference>
<evidence type="ECO:0000256" key="4">
    <source>
        <dbReference type="ARBA" id="ARBA00022785"/>
    </source>
</evidence>
<reference evidence="6 7" key="1">
    <citation type="submission" date="2020-10" db="EMBL/GenBank/DDBJ databases">
        <title>Wide distribution of Phycisphaera-like planctomycetes from WD2101 soil group in peatlands and genome analysis of the first cultivated representative.</title>
        <authorList>
            <person name="Dedysh S.N."/>
            <person name="Beletsky A.V."/>
            <person name="Ivanova A."/>
            <person name="Kulichevskaya I.S."/>
            <person name="Suzina N.E."/>
            <person name="Philippov D.A."/>
            <person name="Rakitin A.L."/>
            <person name="Mardanov A.V."/>
            <person name="Ravin N.V."/>
        </authorList>
    </citation>
    <scope>NUCLEOTIDE SEQUENCE [LARGE SCALE GENOMIC DNA]</scope>
    <source>
        <strain evidence="6 7">M1803</strain>
    </source>
</reference>
<comment type="similarity">
    <text evidence="5">Belongs to the QueA family.</text>
</comment>
<comment type="pathway">
    <text evidence="5">tRNA modification; tRNA-queuosine biosynthesis.</text>
</comment>
<dbReference type="PANTHER" id="PTHR30307:SF0">
    <property type="entry name" value="S-ADENOSYLMETHIONINE:TRNA RIBOSYLTRANSFERASE-ISOMERASE"/>
    <property type="match status" value="1"/>
</dbReference>
<comment type="catalytic activity">
    <reaction evidence="5">
        <text>7-aminomethyl-7-carbaguanosine(34) in tRNA + S-adenosyl-L-methionine = epoxyqueuosine(34) in tRNA + adenine + L-methionine + 2 H(+)</text>
        <dbReference type="Rhea" id="RHEA:32155"/>
        <dbReference type="Rhea" id="RHEA-COMP:10342"/>
        <dbReference type="Rhea" id="RHEA-COMP:18582"/>
        <dbReference type="ChEBI" id="CHEBI:15378"/>
        <dbReference type="ChEBI" id="CHEBI:16708"/>
        <dbReference type="ChEBI" id="CHEBI:57844"/>
        <dbReference type="ChEBI" id="CHEBI:59789"/>
        <dbReference type="ChEBI" id="CHEBI:82833"/>
        <dbReference type="ChEBI" id="CHEBI:194443"/>
        <dbReference type="EC" id="2.4.99.17"/>
    </reaction>
</comment>
<evidence type="ECO:0000313" key="6">
    <source>
        <dbReference type="EMBL" id="QOV87443.1"/>
    </source>
</evidence>
<dbReference type="Gene3D" id="2.40.10.240">
    <property type="entry name" value="QueA-like"/>
    <property type="match status" value="1"/>
</dbReference>
<dbReference type="RefSeq" id="WP_206290344.1">
    <property type="nucleotide sequence ID" value="NZ_CP063458.1"/>
</dbReference>
<keyword evidence="4 5" id="KW-0671">Queuosine biosynthesis</keyword>
<protein>
    <recommendedName>
        <fullName evidence="5">S-adenosylmethionine:tRNA ribosyltransferase-isomerase</fullName>
        <ecNumber evidence="5">2.4.99.17</ecNumber>
    </recommendedName>
    <alternativeName>
        <fullName evidence="5">Queuosine biosynthesis protein QueA</fullName>
    </alternativeName>
</protein>
<keyword evidence="2 5" id="KW-0808">Transferase</keyword>
<evidence type="ECO:0000256" key="3">
    <source>
        <dbReference type="ARBA" id="ARBA00022691"/>
    </source>
</evidence>
<evidence type="ECO:0000256" key="5">
    <source>
        <dbReference type="HAMAP-Rule" id="MF_00113"/>
    </source>
</evidence>
<evidence type="ECO:0000313" key="7">
    <source>
        <dbReference type="Proteomes" id="UP000593765"/>
    </source>
</evidence>
<dbReference type="Proteomes" id="UP000593765">
    <property type="component" value="Chromosome"/>
</dbReference>
<dbReference type="NCBIfam" id="TIGR00113">
    <property type="entry name" value="queA"/>
    <property type="match status" value="1"/>
</dbReference>
<dbReference type="UniPathway" id="UPA00392"/>
<dbReference type="InterPro" id="IPR003699">
    <property type="entry name" value="QueA"/>
</dbReference>
<dbReference type="GO" id="GO:0051075">
    <property type="term" value="F:S-adenosylmethionine:tRNA ribosyltransferase-isomerase activity"/>
    <property type="evidence" value="ECO:0007669"/>
    <property type="project" value="UniProtKB-EC"/>
</dbReference>
<dbReference type="GO" id="GO:0005737">
    <property type="term" value="C:cytoplasm"/>
    <property type="evidence" value="ECO:0007669"/>
    <property type="project" value="UniProtKB-SubCell"/>
</dbReference>
<gene>
    <name evidence="5 6" type="primary">queA</name>
    <name evidence="6" type="ORF">IPV69_14205</name>
</gene>
<keyword evidence="6" id="KW-0328">Glycosyltransferase</keyword>
<comment type="function">
    <text evidence="5">Transfers and isomerizes the ribose moiety from AdoMet to the 7-aminomethyl group of 7-deazaguanine (preQ1-tRNA) to give epoxyqueuosine (oQ-tRNA).</text>
</comment>
<organism evidence="6 7">
    <name type="scientific">Humisphaera borealis</name>
    <dbReference type="NCBI Taxonomy" id="2807512"/>
    <lineage>
        <taxon>Bacteria</taxon>
        <taxon>Pseudomonadati</taxon>
        <taxon>Planctomycetota</taxon>
        <taxon>Phycisphaerae</taxon>
        <taxon>Tepidisphaerales</taxon>
        <taxon>Tepidisphaeraceae</taxon>
        <taxon>Humisphaera</taxon>
    </lineage>
</organism>
<dbReference type="InterPro" id="IPR042119">
    <property type="entry name" value="QueA_dom2"/>
</dbReference>
<dbReference type="Pfam" id="PF02547">
    <property type="entry name" value="Queuosine_synth"/>
    <property type="match status" value="1"/>
</dbReference>
<comment type="subunit">
    <text evidence="5">Monomer.</text>
</comment>
<keyword evidence="1 5" id="KW-0963">Cytoplasm</keyword>